<dbReference type="EMBL" id="FNQY01000002">
    <property type="protein sequence ID" value="SDZ83734.1"/>
    <property type="molecule type" value="Genomic_DNA"/>
</dbReference>
<dbReference type="Gene3D" id="1.10.3910.10">
    <property type="entry name" value="SP0561-like"/>
    <property type="match status" value="1"/>
</dbReference>
<dbReference type="Pfam" id="PF10006">
    <property type="entry name" value="DUF2249"/>
    <property type="match status" value="2"/>
</dbReference>
<feature type="region of interest" description="Disordered" evidence="1">
    <location>
        <begin position="75"/>
        <end position="94"/>
    </location>
</feature>
<evidence type="ECO:0000256" key="1">
    <source>
        <dbReference type="SAM" id="MobiDB-lite"/>
    </source>
</evidence>
<organism evidence="4 5">
    <name type="scientific">Arachidicoccus rhizosphaerae</name>
    <dbReference type="NCBI Taxonomy" id="551991"/>
    <lineage>
        <taxon>Bacteria</taxon>
        <taxon>Pseudomonadati</taxon>
        <taxon>Bacteroidota</taxon>
        <taxon>Chitinophagia</taxon>
        <taxon>Chitinophagales</taxon>
        <taxon>Chitinophagaceae</taxon>
        <taxon>Arachidicoccus</taxon>
    </lineage>
</organism>
<dbReference type="InterPro" id="IPR038062">
    <property type="entry name" value="ScdA-like_N_sf"/>
</dbReference>
<evidence type="ECO:0000259" key="2">
    <source>
        <dbReference type="Pfam" id="PF08984"/>
    </source>
</evidence>
<dbReference type="STRING" id="551991.SAMN05192529_102245"/>
<dbReference type="Proteomes" id="UP000199041">
    <property type="component" value="Unassembled WGS sequence"/>
</dbReference>
<dbReference type="InterPro" id="IPR015077">
    <property type="entry name" value="DUF1858"/>
</dbReference>
<reference evidence="4 5" key="1">
    <citation type="submission" date="2016-10" db="EMBL/GenBank/DDBJ databases">
        <authorList>
            <person name="de Groot N.N."/>
        </authorList>
    </citation>
    <scope>NUCLEOTIDE SEQUENCE [LARGE SCALE GENOMIC DNA]</scope>
    <source>
        <strain evidence="4 5">Vu-144</strain>
    </source>
</reference>
<gene>
    <name evidence="4" type="ORF">SAMN05192529_102245</name>
</gene>
<dbReference type="OrthoDB" id="128918at2"/>
<feature type="domain" description="DUF2249" evidence="3">
    <location>
        <begin position="223"/>
        <end position="273"/>
    </location>
</feature>
<dbReference type="SUPFAM" id="SSF140683">
    <property type="entry name" value="SP0561-like"/>
    <property type="match status" value="1"/>
</dbReference>
<feature type="domain" description="DUF2249" evidence="3">
    <location>
        <begin position="106"/>
        <end position="159"/>
    </location>
</feature>
<dbReference type="AlphaFoldDB" id="A0A1H3WBD9"/>
<keyword evidence="5" id="KW-1185">Reference proteome</keyword>
<protein>
    <submittedName>
        <fullName evidence="4">Uncharacterized conserved protein</fullName>
    </submittedName>
</protein>
<dbReference type="RefSeq" id="WP_091393422.1">
    <property type="nucleotide sequence ID" value="NZ_FNQY01000002.1"/>
</dbReference>
<dbReference type="Pfam" id="PF08984">
    <property type="entry name" value="DUF1858"/>
    <property type="match status" value="1"/>
</dbReference>
<sequence length="292" mass="32274">MIINSNTKISELLKENSQALDAISSLAKPLEKLRNPILRKLMASRTTIQEAASIGGCSVEEFFLVLRPLGFESGAPASDNSPTEPAAPLPEPEWLKGLPGEKITALDVRAMLASGHDPLKEIMAAYKKVAPGTALKIINTFVPTPLLKLLENKGAATYAQTPEPKLVYSYFYKPDNVQLSGSSEPQQQAEAQPEGPHDQIATVDESTFMTELNKFGSAHVKIIDVRQLEMPEPMHAILGELDILPTQDALYVYHKRIPVYLLEDLQRTGTFNILIWPVSDKEVKLLLTHRKQ</sequence>
<proteinExistence type="predicted"/>
<name>A0A1H3WBD9_9BACT</name>
<dbReference type="InterPro" id="IPR018720">
    <property type="entry name" value="DUF2249"/>
</dbReference>
<evidence type="ECO:0000313" key="5">
    <source>
        <dbReference type="Proteomes" id="UP000199041"/>
    </source>
</evidence>
<feature type="domain" description="DUF1858" evidence="2">
    <location>
        <begin position="3"/>
        <end position="62"/>
    </location>
</feature>
<evidence type="ECO:0000313" key="4">
    <source>
        <dbReference type="EMBL" id="SDZ83734.1"/>
    </source>
</evidence>
<accession>A0A1H3WBD9</accession>
<evidence type="ECO:0000259" key="3">
    <source>
        <dbReference type="Pfam" id="PF10006"/>
    </source>
</evidence>